<dbReference type="RefSeq" id="WP_105040530.1">
    <property type="nucleotide sequence ID" value="NZ_PPSL01000005.1"/>
</dbReference>
<evidence type="ECO:0000313" key="1">
    <source>
        <dbReference type="EMBL" id="PQJ09758.1"/>
    </source>
</evidence>
<sequence>MVHNTATKSHTVHLDILMDVLSILFDNEIAFTVEGIDDDEQTLLIRTHTDKKSSHHKDAMENIKILTSDYSFYRYSSDGQSAGLDIDIEGNDD</sequence>
<gene>
    <name evidence="1" type="ORF">CJD36_017680</name>
</gene>
<evidence type="ECO:0000313" key="2">
    <source>
        <dbReference type="Proteomes" id="UP000239872"/>
    </source>
</evidence>
<comment type="caution">
    <text evidence="1">The sequence shown here is derived from an EMBL/GenBank/DDBJ whole genome shotgun (WGS) entry which is preliminary data.</text>
</comment>
<proteinExistence type="predicted"/>
<organism evidence="1 2">
    <name type="scientific">Flavipsychrobacter stenotrophus</name>
    <dbReference type="NCBI Taxonomy" id="2077091"/>
    <lineage>
        <taxon>Bacteria</taxon>
        <taxon>Pseudomonadati</taxon>
        <taxon>Bacteroidota</taxon>
        <taxon>Chitinophagia</taxon>
        <taxon>Chitinophagales</taxon>
        <taxon>Chitinophagaceae</taxon>
        <taxon>Flavipsychrobacter</taxon>
    </lineage>
</organism>
<name>A0A2S7SSS8_9BACT</name>
<accession>A0A2S7SSS8</accession>
<protein>
    <submittedName>
        <fullName evidence="1">Uncharacterized protein</fullName>
    </submittedName>
</protein>
<reference evidence="1 2" key="1">
    <citation type="submission" date="2018-01" db="EMBL/GenBank/DDBJ databases">
        <title>A novel member of the phylum Bacteroidetes isolated from glacier ice.</title>
        <authorList>
            <person name="Liu Q."/>
            <person name="Xin Y.-H."/>
        </authorList>
    </citation>
    <scope>NUCLEOTIDE SEQUENCE [LARGE SCALE GENOMIC DNA]</scope>
    <source>
        <strain evidence="1 2">RB1R16</strain>
    </source>
</reference>
<dbReference type="EMBL" id="PPSL01000005">
    <property type="protein sequence ID" value="PQJ09758.1"/>
    <property type="molecule type" value="Genomic_DNA"/>
</dbReference>
<dbReference type="Proteomes" id="UP000239872">
    <property type="component" value="Unassembled WGS sequence"/>
</dbReference>
<keyword evidence="2" id="KW-1185">Reference proteome</keyword>
<dbReference type="AlphaFoldDB" id="A0A2S7SSS8"/>